<dbReference type="Proteomes" id="UP000236333">
    <property type="component" value="Unassembled WGS sequence"/>
</dbReference>
<sequence length="223" mass="22710">MGYVPDDATDAMLKAPIVEAPVVAEASVEPEAWSTGLFECVAPGGGALCCVSACMPFVQFGILAEQLPKGSTCLAGSFGCATAAFLGLEMLAAAGGCMVVPGVSLLPISALVHHGMRRHIREKYNIKGSCCRDLCTAWWCGPCALAQETREVVIRSAAQRSGSPASLYAVGNLLLPPPAYAVAVAECAPAATANPLLQPATGVPVPSSVPPTQVATVTLASAK</sequence>
<comment type="caution">
    <text evidence="2">The sequence shown here is derived from an EMBL/GenBank/DDBJ whole genome shotgun (WGS) entry which is preliminary data.</text>
</comment>
<protein>
    <submittedName>
        <fullName evidence="2">Cell number regulator 11</fullName>
    </submittedName>
</protein>
<keyword evidence="1" id="KW-0812">Transmembrane</keyword>
<feature type="transmembrane region" description="Helical" evidence="1">
    <location>
        <begin position="91"/>
        <end position="112"/>
    </location>
</feature>
<dbReference type="NCBIfam" id="TIGR01571">
    <property type="entry name" value="A_thal_Cys_rich"/>
    <property type="match status" value="1"/>
</dbReference>
<keyword evidence="3" id="KW-1185">Reference proteome</keyword>
<reference evidence="2 3" key="1">
    <citation type="journal article" date="2017" name="Mol. Biol. Evol.">
        <title>The 4-celled Tetrabaena socialis nuclear genome reveals the essential components for genetic control of cell number at the origin of multicellularity in the volvocine lineage.</title>
        <authorList>
            <person name="Featherston J."/>
            <person name="Arakaki Y."/>
            <person name="Hanschen E.R."/>
            <person name="Ferris P.J."/>
            <person name="Michod R.E."/>
            <person name="Olson B.J.S.C."/>
            <person name="Nozaki H."/>
            <person name="Durand P.M."/>
        </authorList>
    </citation>
    <scope>NUCLEOTIDE SEQUENCE [LARGE SCALE GENOMIC DNA]</scope>
    <source>
        <strain evidence="2 3">NIES-571</strain>
    </source>
</reference>
<name>A0A2J8A9V6_9CHLO</name>
<accession>A0A2J8A9V6</accession>
<evidence type="ECO:0000313" key="3">
    <source>
        <dbReference type="Proteomes" id="UP000236333"/>
    </source>
</evidence>
<evidence type="ECO:0000256" key="1">
    <source>
        <dbReference type="SAM" id="Phobius"/>
    </source>
</evidence>
<organism evidence="2 3">
    <name type="scientific">Tetrabaena socialis</name>
    <dbReference type="NCBI Taxonomy" id="47790"/>
    <lineage>
        <taxon>Eukaryota</taxon>
        <taxon>Viridiplantae</taxon>
        <taxon>Chlorophyta</taxon>
        <taxon>core chlorophytes</taxon>
        <taxon>Chlorophyceae</taxon>
        <taxon>CS clade</taxon>
        <taxon>Chlamydomonadales</taxon>
        <taxon>Tetrabaenaceae</taxon>
        <taxon>Tetrabaena</taxon>
    </lineage>
</organism>
<dbReference type="Pfam" id="PF04749">
    <property type="entry name" value="PLAC8"/>
    <property type="match status" value="1"/>
</dbReference>
<dbReference type="PANTHER" id="PTHR15907">
    <property type="entry name" value="DUF614 FAMILY PROTEIN-RELATED"/>
    <property type="match status" value="1"/>
</dbReference>
<dbReference type="OrthoDB" id="1045822at2759"/>
<proteinExistence type="predicted"/>
<dbReference type="InterPro" id="IPR006461">
    <property type="entry name" value="PLAC_motif_containing"/>
</dbReference>
<dbReference type="AlphaFoldDB" id="A0A2J8A9V6"/>
<keyword evidence="1" id="KW-0472">Membrane</keyword>
<keyword evidence="1" id="KW-1133">Transmembrane helix</keyword>
<gene>
    <name evidence="2" type="ORF">TSOC_004109</name>
</gene>
<dbReference type="EMBL" id="PGGS01000096">
    <property type="protein sequence ID" value="PNH09306.1"/>
    <property type="molecule type" value="Genomic_DNA"/>
</dbReference>
<evidence type="ECO:0000313" key="2">
    <source>
        <dbReference type="EMBL" id="PNH09306.1"/>
    </source>
</evidence>